<dbReference type="RefSeq" id="WP_379707813.1">
    <property type="nucleotide sequence ID" value="NZ_JBHTBS010000001.1"/>
</dbReference>
<feature type="transmembrane region" description="Helical" evidence="7">
    <location>
        <begin position="461"/>
        <end position="483"/>
    </location>
</feature>
<feature type="transmembrane region" description="Helical" evidence="7">
    <location>
        <begin position="256"/>
        <end position="278"/>
    </location>
</feature>
<keyword evidence="4 7" id="KW-0812">Transmembrane</keyword>
<evidence type="ECO:0000256" key="3">
    <source>
        <dbReference type="ARBA" id="ARBA00022475"/>
    </source>
</evidence>
<feature type="transmembrane region" description="Helical" evidence="7">
    <location>
        <begin position="298"/>
        <end position="319"/>
    </location>
</feature>
<reference evidence="10" key="1">
    <citation type="journal article" date="2019" name="Int. J. Syst. Evol. Microbiol.">
        <title>The Global Catalogue of Microorganisms (GCM) 10K type strain sequencing project: providing services to taxonomists for standard genome sequencing and annotation.</title>
        <authorList>
            <consortium name="The Broad Institute Genomics Platform"/>
            <consortium name="The Broad Institute Genome Sequencing Center for Infectious Disease"/>
            <person name="Wu L."/>
            <person name="Ma J."/>
        </authorList>
    </citation>
    <scope>NUCLEOTIDE SEQUENCE [LARGE SCALE GENOMIC DNA]</scope>
    <source>
        <strain evidence="10">CGMCC 4.1467</strain>
    </source>
</reference>
<sequence length="603" mass="64155">MQTLLIALGSLILYLIAYHTYGRWLARKIFKLDPDRIPPSIELQDGSDYVPTSKGVVFGHHFTSIAGTGPIVGPTLAVIWGWVPALLWVLFGSIFIGAVHDFGSLYISMRNRGQTVGDISGRVLAPRARILFLSILFLALTIVLAIFGLVIANVFKMFPSSIFPCLIQIPIAVIIGIWLHRKGISLTLPSLIALGIMYLSVHFGDWGPLHAFNAELASWSILSWCILLLVYSYIASVLPVWVLLQPRDYINSLQLLSALGLVVAGLVIAALFGVGSGAEKQALEIVAEPIRLGENAPAGAPMIFPFLFVTIACGAISGFHCLVSSGTSSKQLQSETDAQFVGYGSMLTEGFLAVLVILACVAGIGLGVSSPGGETLFGEAAYHAKYAEWGAAGKGAISAFVEGSANFIKALGLPGQFAVALMGVFVASFAATTLDSACRLQRYVTQELGHATGIKPLQNKHVATIFAVVIAGLIAALPAPGTAWEVANLGKGGLILWPVFGATNQLLGGIAFLVILFWMWRRGLPIWFVAIPALFMLILPATAMIMQVFIGPDAWLTGDKPNYLLATIGIATLALEAWILVEAAKAWPKAKGILEAPPTSEPA</sequence>
<evidence type="ECO:0000256" key="2">
    <source>
        <dbReference type="ARBA" id="ARBA00007755"/>
    </source>
</evidence>
<feature type="transmembrane region" description="Helical" evidence="7">
    <location>
        <begin position="417"/>
        <end position="440"/>
    </location>
</feature>
<feature type="transmembrane region" description="Helical" evidence="7">
    <location>
        <begin position="526"/>
        <end position="550"/>
    </location>
</feature>
<keyword evidence="3" id="KW-1003">Cell membrane</keyword>
<evidence type="ECO:0000256" key="1">
    <source>
        <dbReference type="ARBA" id="ARBA00004651"/>
    </source>
</evidence>
<gene>
    <name evidence="9" type="ORF">ACFQY0_00170</name>
</gene>
<dbReference type="InterPro" id="IPR051605">
    <property type="entry name" value="CstA"/>
</dbReference>
<evidence type="ECO:0000256" key="5">
    <source>
        <dbReference type="ARBA" id="ARBA00022989"/>
    </source>
</evidence>
<name>A0ABW2L1M7_9BACT</name>
<protein>
    <submittedName>
        <fullName evidence="9">Carbon starvation protein A</fullName>
    </submittedName>
</protein>
<keyword evidence="5 7" id="KW-1133">Transmembrane helix</keyword>
<evidence type="ECO:0000313" key="10">
    <source>
        <dbReference type="Proteomes" id="UP001596472"/>
    </source>
</evidence>
<proteinExistence type="inferred from homology"/>
<evidence type="ECO:0000256" key="6">
    <source>
        <dbReference type="ARBA" id="ARBA00023136"/>
    </source>
</evidence>
<dbReference type="InterPro" id="IPR003706">
    <property type="entry name" value="CstA_N"/>
</dbReference>
<feature type="transmembrane region" description="Helical" evidence="7">
    <location>
        <begin position="85"/>
        <end position="109"/>
    </location>
</feature>
<organism evidence="9 10">
    <name type="scientific">Haloferula chungangensis</name>
    <dbReference type="NCBI Taxonomy" id="1048331"/>
    <lineage>
        <taxon>Bacteria</taxon>
        <taxon>Pseudomonadati</taxon>
        <taxon>Verrucomicrobiota</taxon>
        <taxon>Verrucomicrobiia</taxon>
        <taxon>Verrucomicrobiales</taxon>
        <taxon>Verrucomicrobiaceae</taxon>
        <taxon>Haloferula</taxon>
    </lineage>
</organism>
<feature type="domain" description="CstA N-terminal" evidence="8">
    <location>
        <begin position="4"/>
        <end position="541"/>
    </location>
</feature>
<dbReference type="EMBL" id="JBHTBS010000001">
    <property type="protein sequence ID" value="MFC7335573.1"/>
    <property type="molecule type" value="Genomic_DNA"/>
</dbReference>
<evidence type="ECO:0000256" key="7">
    <source>
        <dbReference type="SAM" id="Phobius"/>
    </source>
</evidence>
<dbReference type="PANTHER" id="PTHR30252">
    <property type="entry name" value="INNER MEMBRANE PEPTIDE TRANSPORTER"/>
    <property type="match status" value="1"/>
</dbReference>
<feature type="transmembrane region" description="Helical" evidence="7">
    <location>
        <begin position="340"/>
        <end position="366"/>
    </location>
</feature>
<feature type="transmembrane region" description="Helical" evidence="7">
    <location>
        <begin position="562"/>
        <end position="581"/>
    </location>
</feature>
<comment type="caution">
    <text evidence="9">The sequence shown here is derived from an EMBL/GenBank/DDBJ whole genome shotgun (WGS) entry which is preliminary data.</text>
</comment>
<feature type="transmembrane region" description="Helical" evidence="7">
    <location>
        <begin position="161"/>
        <end position="179"/>
    </location>
</feature>
<evidence type="ECO:0000313" key="9">
    <source>
        <dbReference type="EMBL" id="MFC7335573.1"/>
    </source>
</evidence>
<feature type="transmembrane region" description="Helical" evidence="7">
    <location>
        <begin position="216"/>
        <end position="244"/>
    </location>
</feature>
<comment type="similarity">
    <text evidence="2">Belongs to the peptide transporter carbon starvation (CstA) (TC 2.A.114) family.</text>
</comment>
<evidence type="ECO:0000256" key="4">
    <source>
        <dbReference type="ARBA" id="ARBA00022692"/>
    </source>
</evidence>
<accession>A0ABW2L1M7</accession>
<comment type="subcellular location">
    <subcellularLocation>
        <location evidence="1">Cell membrane</location>
        <topology evidence="1">Multi-pass membrane protein</topology>
    </subcellularLocation>
</comment>
<dbReference type="PANTHER" id="PTHR30252:SF0">
    <property type="entry name" value="PEPTIDE TRANSPORTER CSTA"/>
    <property type="match status" value="1"/>
</dbReference>
<feature type="transmembrane region" description="Helical" evidence="7">
    <location>
        <begin position="130"/>
        <end position="155"/>
    </location>
</feature>
<evidence type="ECO:0000259" key="8">
    <source>
        <dbReference type="Pfam" id="PF02554"/>
    </source>
</evidence>
<dbReference type="Proteomes" id="UP001596472">
    <property type="component" value="Unassembled WGS sequence"/>
</dbReference>
<feature type="transmembrane region" description="Helical" evidence="7">
    <location>
        <begin position="186"/>
        <end position="204"/>
    </location>
</feature>
<keyword evidence="10" id="KW-1185">Reference proteome</keyword>
<dbReference type="Pfam" id="PF02554">
    <property type="entry name" value="CstA"/>
    <property type="match status" value="1"/>
</dbReference>
<keyword evidence="6 7" id="KW-0472">Membrane</keyword>
<feature type="transmembrane region" description="Helical" evidence="7">
    <location>
        <begin position="495"/>
        <end position="519"/>
    </location>
</feature>